<dbReference type="InterPro" id="IPR000742">
    <property type="entry name" value="EGF"/>
</dbReference>
<feature type="domain" description="EGF-like" evidence="1">
    <location>
        <begin position="522"/>
        <end position="553"/>
    </location>
</feature>
<protein>
    <submittedName>
        <fullName evidence="2">Variant-specific surface protein</fullName>
    </submittedName>
</protein>
<dbReference type="VEuPathDB" id="GiardiaDB:GL50581_1244"/>
<gene>
    <name evidence="2" type="ORF">GSB_154807</name>
</gene>
<evidence type="ECO:0000313" key="3">
    <source>
        <dbReference type="Proteomes" id="UP000018040"/>
    </source>
</evidence>
<feature type="domain" description="EGF-like" evidence="1">
    <location>
        <begin position="232"/>
        <end position="279"/>
    </location>
</feature>
<dbReference type="SMART" id="SM00181">
    <property type="entry name" value="EGF"/>
    <property type="match status" value="5"/>
</dbReference>
<dbReference type="Proteomes" id="UP000018040">
    <property type="component" value="Unassembled WGS sequence"/>
</dbReference>
<feature type="domain" description="EGF-like" evidence="1">
    <location>
        <begin position="554"/>
        <end position="590"/>
    </location>
</feature>
<sequence>VQDPRTNCQADSSGGDGTCKVCGVHVSESEYCSECNSPDTHAPVNGQCADVTKAPGQTLCPAKDQGKCTQCGGNSLLYMGGCYEASEGKPGYNLCTLANDGVCTEAAPGYFLNPLGASNKDSVVACSDTTGFTDAGKMYKGVQYCETCDGSALTKTEGGTAKCTKCGNSKYLKDNTCVDSADDCNDGYAAKEDSENGDRCIKCDDAASGGIADCAQCTATASPARSGTPLVTCSQCTNKKVQPDRKGCIDTCPDNSSDNNGVCGCNSGYVPDETGAGCTQGTTPQCKTPDCRTCDNPAEDSEVCTECNESKYLTPTSQCIDKCVTIPGYYGTTDNKCKECTVANCAECSTDGSCKTCNSGFYLDTKECKACDSSCKSCSGATASDCTACPSGKALKYGNDNAKGTCGDGCVVSTTQAPGKCKTCGLTVEGTAYCSECATPTEYPQNGVCSSTTARTAATCKVGQVSSGACTSCSDGFFLMEGGCYETSRYPGKSVCTQVASGGNTCDSPAPGYNVNGGTLVTCPEGCKTCSDASTCTACADGYVLISGATTCSKCDASCLTCETGATKCTECASGYYKAGSATGPCTSCESNSGNVTGVRGCASCAAPTGSTGPVLCYLVEWHCWPLSSRPHAYVCTAVCVTRITGPLQVASHGGRVPSRQ</sequence>
<reference evidence="3" key="1">
    <citation type="submission" date="2012-02" db="EMBL/GenBank/DDBJ databases">
        <title>Genome sequencing of Giardia lamblia Genotypes A2 and B isolates (DH and GS) and comparative analysis with the genomes of Genotypes A1 and E (WB and Pig).</title>
        <authorList>
            <person name="Adam R."/>
            <person name="Dahlstrom E."/>
            <person name="Martens C."/>
            <person name="Bruno D."/>
            <person name="Barbian K."/>
            <person name="Porcella S.F."/>
            <person name="Nash T."/>
        </authorList>
    </citation>
    <scope>NUCLEOTIDE SEQUENCE</scope>
    <source>
        <strain evidence="3">GS</strain>
    </source>
</reference>
<dbReference type="VEuPathDB" id="GiardiaDB:GL50803_00137721"/>
<dbReference type="VEuPathDB" id="GiardiaDB:QR46_4917"/>
<dbReference type="VEuPathDB" id="GiardiaDB:GL50581_691"/>
<dbReference type="InterPro" id="IPR052798">
    <property type="entry name" value="Giardia_VSA"/>
</dbReference>
<reference evidence="2 3" key="2">
    <citation type="journal article" date="2013" name="Genome Biol. Evol.">
        <title>Genome sequencing of Giardia lamblia genotypes A2 and B isolates (DH and GS) and comparative analysis with the genomes of genotypes A1 and E (WB and Pig).</title>
        <authorList>
            <person name="Adam R.D."/>
            <person name="Dahlstrom E.W."/>
            <person name="Martens C.A."/>
            <person name="Bruno D.P."/>
            <person name="Barbian K.D."/>
            <person name="Ricklefs S.M."/>
            <person name="Hernandez M.M."/>
            <person name="Narla N.P."/>
            <person name="Patel R.B."/>
            <person name="Porcella S.F."/>
            <person name="Nash T.E."/>
        </authorList>
    </citation>
    <scope>NUCLEOTIDE SEQUENCE [LARGE SCALE GENOMIC DNA]</scope>
    <source>
        <strain evidence="2 3">GS</strain>
    </source>
</reference>
<proteinExistence type="predicted"/>
<feature type="non-terminal residue" evidence="2">
    <location>
        <position position="1"/>
    </location>
</feature>
<accession>V6TNT0</accession>
<dbReference type="SMART" id="SM00261">
    <property type="entry name" value="FU"/>
    <property type="match status" value="7"/>
</dbReference>
<evidence type="ECO:0000259" key="1">
    <source>
        <dbReference type="SMART" id="SM00181"/>
    </source>
</evidence>
<dbReference type="InterPro" id="IPR006212">
    <property type="entry name" value="Furin_repeat"/>
</dbReference>
<dbReference type="Pfam" id="PF03302">
    <property type="entry name" value="VSP"/>
    <property type="match status" value="2"/>
</dbReference>
<dbReference type="Gene3D" id="2.10.220.10">
    <property type="entry name" value="Hormone Receptor, Insulin-like Growth Factor Receptor 1, Chain A, domain 2"/>
    <property type="match status" value="3"/>
</dbReference>
<evidence type="ECO:0000313" key="2">
    <source>
        <dbReference type="EMBL" id="ESU40633.1"/>
    </source>
</evidence>
<dbReference type="EMBL" id="AHHH01000193">
    <property type="protein sequence ID" value="ESU40633.1"/>
    <property type="molecule type" value="Genomic_DNA"/>
</dbReference>
<dbReference type="PANTHER" id="PTHR23275">
    <property type="entry name" value="CABRIOLET.-RELATED"/>
    <property type="match status" value="1"/>
</dbReference>
<dbReference type="SUPFAM" id="SSF57184">
    <property type="entry name" value="Growth factor receptor domain"/>
    <property type="match status" value="3"/>
</dbReference>
<organism evidence="2 3">
    <name type="scientific">Giardia intestinalis</name>
    <name type="common">Giardia lamblia</name>
    <dbReference type="NCBI Taxonomy" id="5741"/>
    <lineage>
        <taxon>Eukaryota</taxon>
        <taxon>Metamonada</taxon>
        <taxon>Diplomonadida</taxon>
        <taxon>Hexamitidae</taxon>
        <taxon>Giardiinae</taxon>
        <taxon>Giardia</taxon>
    </lineage>
</organism>
<dbReference type="PANTHER" id="PTHR23275:SF100">
    <property type="entry name" value="EGF-LIKE DOMAIN-CONTAINING PROTEIN"/>
    <property type="match status" value="1"/>
</dbReference>
<feature type="domain" description="EGF-like" evidence="1">
    <location>
        <begin position="339"/>
        <end position="369"/>
    </location>
</feature>
<dbReference type="InterPro" id="IPR005127">
    <property type="entry name" value="Giardia_VSP"/>
</dbReference>
<dbReference type="AlphaFoldDB" id="V6TNT0"/>
<feature type="domain" description="EGF-like" evidence="1">
    <location>
        <begin position="436"/>
        <end position="485"/>
    </location>
</feature>
<dbReference type="InterPro" id="IPR009030">
    <property type="entry name" value="Growth_fac_rcpt_cys_sf"/>
</dbReference>
<name>V6TNT0_GIAIN</name>
<comment type="caution">
    <text evidence="2">The sequence shown here is derived from an EMBL/GenBank/DDBJ whole genome shotgun (WGS) entry which is preliminary data.</text>
</comment>